<feature type="transmembrane region" description="Helical" evidence="1">
    <location>
        <begin position="94"/>
        <end position="111"/>
    </location>
</feature>
<keyword evidence="1" id="KW-1133">Transmembrane helix</keyword>
<sequence>MDPHFTLSLIHLFFVVPLFLFIGIMRSSVPDWLYTAIFIIGAVILLYHGYKFVIRLQARSNYAWVNAIHLALIAPLLLYIGYHKKETPRSAYELLLLLGFAAGGYHMYSLVKMIQVYPESEK</sequence>
<dbReference type="AlphaFoldDB" id="A0A6C0KQ12"/>
<evidence type="ECO:0000313" key="2">
    <source>
        <dbReference type="EMBL" id="QHU18817.1"/>
    </source>
</evidence>
<feature type="transmembrane region" description="Helical" evidence="1">
    <location>
        <begin position="62"/>
        <end position="82"/>
    </location>
</feature>
<evidence type="ECO:0000256" key="1">
    <source>
        <dbReference type="SAM" id="Phobius"/>
    </source>
</evidence>
<keyword evidence="1" id="KW-0472">Membrane</keyword>
<protein>
    <submittedName>
        <fullName evidence="2">Uncharacterized protein</fullName>
    </submittedName>
</protein>
<accession>A0A6C0KQ12</accession>
<proteinExistence type="predicted"/>
<dbReference type="EMBL" id="MN740938">
    <property type="protein sequence ID" value="QHU18817.1"/>
    <property type="molecule type" value="Genomic_DNA"/>
</dbReference>
<feature type="transmembrane region" description="Helical" evidence="1">
    <location>
        <begin position="32"/>
        <end position="50"/>
    </location>
</feature>
<name>A0A6C0KQ12_9ZZZZ</name>
<reference evidence="2" key="1">
    <citation type="journal article" date="2020" name="Nature">
        <title>Giant virus diversity and host interactions through global metagenomics.</title>
        <authorList>
            <person name="Schulz F."/>
            <person name="Roux S."/>
            <person name="Paez-Espino D."/>
            <person name="Jungbluth S."/>
            <person name="Walsh D.A."/>
            <person name="Denef V.J."/>
            <person name="McMahon K.D."/>
            <person name="Konstantinidis K.T."/>
            <person name="Eloe-Fadrosh E.A."/>
            <person name="Kyrpides N.C."/>
            <person name="Woyke T."/>
        </authorList>
    </citation>
    <scope>NUCLEOTIDE SEQUENCE</scope>
    <source>
        <strain evidence="2">GVMAG-S-3300013006-158</strain>
    </source>
</reference>
<organism evidence="2">
    <name type="scientific">viral metagenome</name>
    <dbReference type="NCBI Taxonomy" id="1070528"/>
    <lineage>
        <taxon>unclassified sequences</taxon>
        <taxon>metagenomes</taxon>
        <taxon>organismal metagenomes</taxon>
    </lineage>
</organism>
<keyword evidence="1" id="KW-0812">Transmembrane</keyword>
<feature type="transmembrane region" description="Helical" evidence="1">
    <location>
        <begin position="6"/>
        <end position="25"/>
    </location>
</feature>